<accession>A0A127B8N0</accession>
<evidence type="ECO:0000313" key="2">
    <source>
        <dbReference type="EMBL" id="AMM53595.1"/>
    </source>
</evidence>
<evidence type="ECO:0000259" key="1">
    <source>
        <dbReference type="Pfam" id="PF01927"/>
    </source>
</evidence>
<dbReference type="Pfam" id="PF01927">
    <property type="entry name" value="Mut7-C"/>
    <property type="match status" value="1"/>
</dbReference>
<name>A0A127B8N0_9EURY</name>
<dbReference type="PANTHER" id="PTHR39081">
    <property type="entry name" value="MUT7-C DOMAIN-CONTAINING PROTEIN"/>
    <property type="match status" value="1"/>
</dbReference>
<dbReference type="InterPro" id="IPR002782">
    <property type="entry name" value="Mut7-C_RNAse_dom"/>
</dbReference>
<protein>
    <recommendedName>
        <fullName evidence="1">Mut7-C RNAse domain-containing protein</fullName>
    </recommendedName>
</protein>
<organism evidence="2 3">
    <name type="scientific">Pyrococcus kukulkanii</name>
    <dbReference type="NCBI Taxonomy" id="1609559"/>
    <lineage>
        <taxon>Archaea</taxon>
        <taxon>Methanobacteriati</taxon>
        <taxon>Methanobacteriota</taxon>
        <taxon>Thermococci</taxon>
        <taxon>Thermococcales</taxon>
        <taxon>Thermococcaceae</taxon>
        <taxon>Pyrococcus</taxon>
    </lineage>
</organism>
<dbReference type="AlphaFoldDB" id="A0A127B8N0"/>
<dbReference type="EMBL" id="CP010835">
    <property type="protein sequence ID" value="AMM53595.1"/>
    <property type="molecule type" value="Genomic_DNA"/>
</dbReference>
<reference evidence="3" key="1">
    <citation type="submission" date="2015-02" db="EMBL/GenBank/DDBJ databases">
        <title>Pyrococcus kukulkanii sp. nov., a novel hyperthermophilic archaeon isolated from a deep-sea hydrothermal vent at the Guaymas Basin.</title>
        <authorList>
            <person name="Oger P.M."/>
            <person name="Callac N."/>
            <person name="Jebbar M."/>
            <person name="Godfroy A."/>
        </authorList>
    </citation>
    <scope>NUCLEOTIDE SEQUENCE [LARGE SCALE GENOMIC DNA]</scope>
    <source>
        <strain evidence="3">NCB100</strain>
    </source>
</reference>
<dbReference type="OrthoDB" id="1266at2157"/>
<reference evidence="2 3" key="2">
    <citation type="journal article" date="2016" name="Int. J. Syst. Evol. Microbiol.">
        <title>Pyrococcus kukulkanii sp. nov., a hyperthermophilic, piezophilic archaeon isolated from a deep-sea hydrothermal vent.</title>
        <authorList>
            <person name="Callac N."/>
            <person name="Oger P."/>
            <person name="Lesongeur F."/>
            <person name="Rattray J.E."/>
            <person name="Vannier P."/>
            <person name="Michoud G."/>
            <person name="Beauverger M."/>
            <person name="Gayet N."/>
            <person name="Rouxel O."/>
            <person name="Jebbar M."/>
            <person name="Godfroy A."/>
        </authorList>
    </citation>
    <scope>NUCLEOTIDE SEQUENCE [LARGE SCALE GENOMIC DNA]</scope>
    <source>
        <strain evidence="2 3">NCB100</strain>
    </source>
</reference>
<gene>
    <name evidence="2" type="ORF">TQ32_03200</name>
</gene>
<dbReference type="SUPFAM" id="SSF88723">
    <property type="entry name" value="PIN domain-like"/>
    <property type="match status" value="1"/>
</dbReference>
<dbReference type="InterPro" id="IPR029060">
    <property type="entry name" value="PIN-like_dom_sf"/>
</dbReference>
<dbReference type="PATRIC" id="fig|1609559.3.peg.672"/>
<dbReference type="STRING" id="1609559.TQ32_03200"/>
<dbReference type="GeneID" id="28490810"/>
<dbReference type="RefSeq" id="WP_068320939.1">
    <property type="nucleotide sequence ID" value="NZ_CP010835.1"/>
</dbReference>
<evidence type="ECO:0000313" key="3">
    <source>
        <dbReference type="Proteomes" id="UP000070587"/>
    </source>
</evidence>
<feature type="domain" description="Mut7-C RNAse" evidence="1">
    <location>
        <begin position="1"/>
        <end position="146"/>
    </location>
</feature>
<dbReference type="Gene3D" id="3.40.50.1010">
    <property type="entry name" value="5'-nuclease"/>
    <property type="match status" value="1"/>
</dbReference>
<sequence>MKFIADMMLGRLARWLRLYGYDTLYGIKEDDRILEVAKKEGRIILTRDSELARKARKLEVRVILIESNSFEDQVRQLMREGIQFKELFPENARCPKCNGPIVRVNKKEEIRDKVPEKVYEAYDEFYVCLNCGQVYWPGKQWREMMKIDKRIRDISKLSGRDHQSEVP</sequence>
<proteinExistence type="predicted"/>
<dbReference type="Proteomes" id="UP000070587">
    <property type="component" value="Chromosome"/>
</dbReference>
<dbReference type="PANTHER" id="PTHR39081:SF1">
    <property type="entry name" value="MUT7-C RNASE DOMAIN-CONTAINING PROTEIN"/>
    <property type="match status" value="1"/>
</dbReference>
<dbReference type="KEGG" id="pyc:TQ32_03200"/>